<dbReference type="PANTHER" id="PTHR24567">
    <property type="entry name" value="CRP FAMILY TRANSCRIPTIONAL REGULATORY PROTEIN"/>
    <property type="match status" value="1"/>
</dbReference>
<keyword evidence="7" id="KW-1185">Reference proteome</keyword>
<dbReference type="Proteomes" id="UP000218151">
    <property type="component" value="Unassembled WGS sequence"/>
</dbReference>
<evidence type="ECO:0000256" key="2">
    <source>
        <dbReference type="ARBA" id="ARBA00023125"/>
    </source>
</evidence>
<dbReference type="SMART" id="SM00419">
    <property type="entry name" value="HTH_CRP"/>
    <property type="match status" value="1"/>
</dbReference>
<evidence type="ECO:0000256" key="1">
    <source>
        <dbReference type="ARBA" id="ARBA00023015"/>
    </source>
</evidence>
<dbReference type="EMBL" id="NSLI01000002">
    <property type="protein sequence ID" value="PAX08645.1"/>
    <property type="molecule type" value="Genomic_DNA"/>
</dbReference>
<dbReference type="InterPro" id="IPR012318">
    <property type="entry name" value="HTH_CRP"/>
</dbReference>
<dbReference type="CDD" id="cd00092">
    <property type="entry name" value="HTH_CRP"/>
    <property type="match status" value="1"/>
</dbReference>
<dbReference type="PROSITE" id="PS51063">
    <property type="entry name" value="HTH_CRP_2"/>
    <property type="match status" value="1"/>
</dbReference>
<dbReference type="GO" id="GO:0003700">
    <property type="term" value="F:DNA-binding transcription factor activity"/>
    <property type="evidence" value="ECO:0007669"/>
    <property type="project" value="TreeGrafter"/>
</dbReference>
<sequence>MMRRSALSSRLERYLQLTEDERDALDWAERREVRVPAGMVLMEQGGGVDTLFVVQQGWLHSSTNLKSGGRQILRFHYPGDLIGTSSIAWAQAANTLTAVSDCIVSELSKVNLGRIFKAQPRLAGLLYAMAAAENVAMADRLASIGRTDAIERLATLLLDILARLRVTAGGVIESFDLPLTQKDIGDAVGLTKVHVNRTLGEMERRGMIERSGRRIRIVNEAELIAFTGFVDRYATVATDWLPQPTALAA</sequence>
<dbReference type="InterPro" id="IPR000595">
    <property type="entry name" value="cNMP-bd_dom"/>
</dbReference>
<dbReference type="SUPFAM" id="SSF51206">
    <property type="entry name" value="cAMP-binding domain-like"/>
    <property type="match status" value="1"/>
</dbReference>
<reference evidence="7" key="1">
    <citation type="submission" date="2017-09" db="EMBL/GenBank/DDBJ databases">
        <authorList>
            <person name="Feng G."/>
            <person name="Zhu H."/>
        </authorList>
    </citation>
    <scope>NUCLEOTIDE SEQUENCE [LARGE SCALE GENOMIC DNA]</scope>
    <source>
        <strain evidence="7">1PNM-20</strain>
    </source>
</reference>
<feature type="domain" description="HTH crp-type" evidence="5">
    <location>
        <begin position="147"/>
        <end position="221"/>
    </location>
</feature>
<evidence type="ECO:0000313" key="7">
    <source>
        <dbReference type="Proteomes" id="UP000218151"/>
    </source>
</evidence>
<feature type="domain" description="Cyclic nucleotide-binding" evidence="4">
    <location>
        <begin position="13"/>
        <end position="116"/>
    </location>
</feature>
<evidence type="ECO:0000259" key="4">
    <source>
        <dbReference type="PROSITE" id="PS50042"/>
    </source>
</evidence>
<dbReference type="CDD" id="cd00038">
    <property type="entry name" value="CAP_ED"/>
    <property type="match status" value="1"/>
</dbReference>
<dbReference type="Pfam" id="PF13545">
    <property type="entry name" value="HTH_Crp_2"/>
    <property type="match status" value="1"/>
</dbReference>
<dbReference type="RefSeq" id="WP_095997156.1">
    <property type="nucleotide sequence ID" value="NZ_NSLI01000002.1"/>
</dbReference>
<keyword evidence="2" id="KW-0238">DNA-binding</keyword>
<dbReference type="PRINTS" id="PR00034">
    <property type="entry name" value="HTHCRP"/>
</dbReference>
<keyword evidence="1" id="KW-0805">Transcription regulation</keyword>
<proteinExistence type="predicted"/>
<gene>
    <name evidence="6" type="ORF">CKY28_04525</name>
</gene>
<dbReference type="GO" id="GO:0005829">
    <property type="term" value="C:cytosol"/>
    <property type="evidence" value="ECO:0007669"/>
    <property type="project" value="TreeGrafter"/>
</dbReference>
<accession>A0A2A2SHF5</accession>
<dbReference type="OrthoDB" id="6155297at2"/>
<dbReference type="PROSITE" id="PS50042">
    <property type="entry name" value="CNMP_BINDING_3"/>
    <property type="match status" value="1"/>
</dbReference>
<dbReference type="AlphaFoldDB" id="A0A2A2SHF5"/>
<keyword evidence="3" id="KW-0804">Transcription</keyword>
<name>A0A2A2SHF5_9SPHN</name>
<evidence type="ECO:0000259" key="5">
    <source>
        <dbReference type="PROSITE" id="PS51063"/>
    </source>
</evidence>
<dbReference type="SMART" id="SM00100">
    <property type="entry name" value="cNMP"/>
    <property type="match status" value="1"/>
</dbReference>
<dbReference type="InterPro" id="IPR036388">
    <property type="entry name" value="WH-like_DNA-bd_sf"/>
</dbReference>
<dbReference type="SUPFAM" id="SSF46785">
    <property type="entry name" value="Winged helix' DNA-binding domain"/>
    <property type="match status" value="1"/>
</dbReference>
<dbReference type="Pfam" id="PF00027">
    <property type="entry name" value="cNMP_binding"/>
    <property type="match status" value="1"/>
</dbReference>
<dbReference type="InterPro" id="IPR014710">
    <property type="entry name" value="RmlC-like_jellyroll"/>
</dbReference>
<dbReference type="InterPro" id="IPR018490">
    <property type="entry name" value="cNMP-bd_dom_sf"/>
</dbReference>
<dbReference type="Gene3D" id="1.10.10.10">
    <property type="entry name" value="Winged helix-like DNA-binding domain superfamily/Winged helix DNA-binding domain"/>
    <property type="match status" value="1"/>
</dbReference>
<dbReference type="InterPro" id="IPR036390">
    <property type="entry name" value="WH_DNA-bd_sf"/>
</dbReference>
<dbReference type="Gene3D" id="2.60.120.10">
    <property type="entry name" value="Jelly Rolls"/>
    <property type="match status" value="1"/>
</dbReference>
<organism evidence="6 7">
    <name type="scientific">Sphingomonas lenta</name>
    <dbReference type="NCBI Taxonomy" id="1141887"/>
    <lineage>
        <taxon>Bacteria</taxon>
        <taxon>Pseudomonadati</taxon>
        <taxon>Pseudomonadota</taxon>
        <taxon>Alphaproteobacteria</taxon>
        <taxon>Sphingomonadales</taxon>
        <taxon>Sphingomonadaceae</taxon>
        <taxon>Sphingomonas</taxon>
    </lineage>
</organism>
<evidence type="ECO:0000256" key="3">
    <source>
        <dbReference type="ARBA" id="ARBA00023163"/>
    </source>
</evidence>
<protein>
    <submittedName>
        <fullName evidence="6">Transcriptional regulator</fullName>
    </submittedName>
</protein>
<comment type="caution">
    <text evidence="6">The sequence shown here is derived from an EMBL/GenBank/DDBJ whole genome shotgun (WGS) entry which is preliminary data.</text>
</comment>
<dbReference type="PANTHER" id="PTHR24567:SF68">
    <property type="entry name" value="DNA-BINDING TRANSCRIPTIONAL DUAL REGULATOR CRP"/>
    <property type="match status" value="1"/>
</dbReference>
<evidence type="ECO:0000313" key="6">
    <source>
        <dbReference type="EMBL" id="PAX08645.1"/>
    </source>
</evidence>
<dbReference type="InterPro" id="IPR050397">
    <property type="entry name" value="Env_Response_Regulators"/>
</dbReference>
<dbReference type="GO" id="GO:0003677">
    <property type="term" value="F:DNA binding"/>
    <property type="evidence" value="ECO:0007669"/>
    <property type="project" value="UniProtKB-KW"/>
</dbReference>